<evidence type="ECO:0000256" key="1">
    <source>
        <dbReference type="SAM" id="MobiDB-lite"/>
    </source>
</evidence>
<feature type="compositionally biased region" description="Basic residues" evidence="1">
    <location>
        <begin position="250"/>
        <end position="265"/>
    </location>
</feature>
<dbReference type="EMBL" id="KN823279">
    <property type="protein sequence ID" value="KIO18531.1"/>
    <property type="molecule type" value="Genomic_DNA"/>
</dbReference>
<evidence type="ECO:0000313" key="3">
    <source>
        <dbReference type="Proteomes" id="UP000054248"/>
    </source>
</evidence>
<dbReference type="AlphaFoldDB" id="A0A0C3Q525"/>
<name>A0A0C3Q525_9AGAM</name>
<gene>
    <name evidence="2" type="ORF">M407DRAFT_31812</name>
</gene>
<proteinExistence type="predicted"/>
<evidence type="ECO:0000313" key="2">
    <source>
        <dbReference type="EMBL" id="KIO18531.1"/>
    </source>
</evidence>
<accession>A0A0C3Q525</accession>
<dbReference type="OrthoDB" id="3293244at2759"/>
<keyword evidence="3" id="KW-1185">Reference proteome</keyword>
<organism evidence="2 3">
    <name type="scientific">Tulasnella calospora MUT 4182</name>
    <dbReference type="NCBI Taxonomy" id="1051891"/>
    <lineage>
        <taxon>Eukaryota</taxon>
        <taxon>Fungi</taxon>
        <taxon>Dikarya</taxon>
        <taxon>Basidiomycota</taxon>
        <taxon>Agaricomycotina</taxon>
        <taxon>Agaricomycetes</taxon>
        <taxon>Cantharellales</taxon>
        <taxon>Tulasnellaceae</taxon>
        <taxon>Tulasnella</taxon>
    </lineage>
</organism>
<reference evidence="3" key="2">
    <citation type="submission" date="2015-01" db="EMBL/GenBank/DDBJ databases">
        <title>Evolutionary Origins and Diversification of the Mycorrhizal Mutualists.</title>
        <authorList>
            <consortium name="DOE Joint Genome Institute"/>
            <consortium name="Mycorrhizal Genomics Consortium"/>
            <person name="Kohler A."/>
            <person name="Kuo A."/>
            <person name="Nagy L.G."/>
            <person name="Floudas D."/>
            <person name="Copeland A."/>
            <person name="Barry K.W."/>
            <person name="Cichocki N."/>
            <person name="Veneault-Fourrey C."/>
            <person name="LaButti K."/>
            <person name="Lindquist E.A."/>
            <person name="Lipzen A."/>
            <person name="Lundell T."/>
            <person name="Morin E."/>
            <person name="Murat C."/>
            <person name="Riley R."/>
            <person name="Ohm R."/>
            <person name="Sun H."/>
            <person name="Tunlid A."/>
            <person name="Henrissat B."/>
            <person name="Grigoriev I.V."/>
            <person name="Hibbett D.S."/>
            <person name="Martin F."/>
        </authorList>
    </citation>
    <scope>NUCLEOTIDE SEQUENCE [LARGE SCALE GENOMIC DNA]</scope>
    <source>
        <strain evidence="3">MUT 4182</strain>
    </source>
</reference>
<dbReference type="Proteomes" id="UP000054248">
    <property type="component" value="Unassembled WGS sequence"/>
</dbReference>
<feature type="compositionally biased region" description="Polar residues" evidence="1">
    <location>
        <begin position="208"/>
        <end position="232"/>
    </location>
</feature>
<reference evidence="2 3" key="1">
    <citation type="submission" date="2014-04" db="EMBL/GenBank/DDBJ databases">
        <authorList>
            <consortium name="DOE Joint Genome Institute"/>
            <person name="Kuo A."/>
            <person name="Girlanda M."/>
            <person name="Perotto S."/>
            <person name="Kohler A."/>
            <person name="Nagy L.G."/>
            <person name="Floudas D."/>
            <person name="Copeland A."/>
            <person name="Barry K.W."/>
            <person name="Cichocki N."/>
            <person name="Veneault-Fourrey C."/>
            <person name="LaButti K."/>
            <person name="Lindquist E.A."/>
            <person name="Lipzen A."/>
            <person name="Lundell T."/>
            <person name="Morin E."/>
            <person name="Murat C."/>
            <person name="Sun H."/>
            <person name="Tunlid A."/>
            <person name="Henrissat B."/>
            <person name="Grigoriev I.V."/>
            <person name="Hibbett D.S."/>
            <person name="Martin F."/>
            <person name="Nordberg H.P."/>
            <person name="Cantor M.N."/>
            <person name="Hua S.X."/>
        </authorList>
    </citation>
    <scope>NUCLEOTIDE SEQUENCE [LARGE SCALE GENOMIC DNA]</scope>
    <source>
        <strain evidence="2 3">MUT 4182</strain>
    </source>
</reference>
<dbReference type="HOGENOM" id="CLU_1020116_0_0_1"/>
<feature type="region of interest" description="Disordered" evidence="1">
    <location>
        <begin position="66"/>
        <end position="92"/>
    </location>
</feature>
<sequence length="273" mass="30479">MSCAVTPGLATPFLRGRSPTKKRIPLRVLYEDSISACPLTLDLAPTARRLVLSDVTEVFVGAGSKFSPNEVDAGEPRSPAQEFGLQYPDPPRDTKNTIVEENLHDQVGFRTEATQNLLRTIGHLKYWTNAVSEELMEEERRTSIIAFDSPRTPWDPRGGSISANIFTYPLRHGSAKTDNTRCFGWGIRPSDGADELMKAQASIPRFSLDSQPSAIPEQATSTWKSSFQSTTRAAKDEVETQYPRYSSPLVHRKRNRDPTRKHSRTNARDSSSQ</sequence>
<protein>
    <submittedName>
        <fullName evidence="2">Uncharacterized protein</fullName>
    </submittedName>
</protein>
<feature type="region of interest" description="Disordered" evidence="1">
    <location>
        <begin position="207"/>
        <end position="273"/>
    </location>
</feature>